<dbReference type="GO" id="GO:0003978">
    <property type="term" value="F:UDP-glucose 4-epimerase activity"/>
    <property type="evidence" value="ECO:0007669"/>
    <property type="project" value="InterPro"/>
</dbReference>
<dbReference type="Proteomes" id="UP000266234">
    <property type="component" value="Unassembled WGS sequence"/>
</dbReference>
<evidence type="ECO:0000256" key="3">
    <source>
        <dbReference type="ARBA" id="ARBA00023235"/>
    </source>
</evidence>
<feature type="domain" description="NAD-dependent epimerase/dehydratase" evidence="5">
    <location>
        <begin position="66"/>
        <end position="361"/>
    </location>
</feature>
<organism evidence="6 7">
    <name type="scientific">Fusarium longipes</name>
    <dbReference type="NCBI Taxonomy" id="694270"/>
    <lineage>
        <taxon>Eukaryota</taxon>
        <taxon>Fungi</taxon>
        <taxon>Dikarya</taxon>
        <taxon>Ascomycota</taxon>
        <taxon>Pezizomycotina</taxon>
        <taxon>Sordariomycetes</taxon>
        <taxon>Hypocreomycetidae</taxon>
        <taxon>Hypocreales</taxon>
        <taxon>Nectriaceae</taxon>
        <taxon>Fusarium</taxon>
    </lineage>
</organism>
<dbReference type="InterPro" id="IPR001509">
    <property type="entry name" value="Epimerase_deHydtase"/>
</dbReference>
<dbReference type="Gene3D" id="3.40.50.720">
    <property type="entry name" value="NAD(P)-binding Rossmann-like Domain"/>
    <property type="match status" value="1"/>
</dbReference>
<evidence type="ECO:0000256" key="4">
    <source>
        <dbReference type="SAM" id="MobiDB-lite"/>
    </source>
</evidence>
<dbReference type="GO" id="GO:0006012">
    <property type="term" value="P:galactose metabolic process"/>
    <property type="evidence" value="ECO:0007669"/>
    <property type="project" value="InterPro"/>
</dbReference>
<evidence type="ECO:0000256" key="1">
    <source>
        <dbReference type="ARBA" id="ARBA00001911"/>
    </source>
</evidence>
<dbReference type="Pfam" id="PF01370">
    <property type="entry name" value="Epimerase"/>
    <property type="match status" value="1"/>
</dbReference>
<keyword evidence="3" id="KW-0413">Isomerase</keyword>
<dbReference type="AlphaFoldDB" id="A0A395RMH0"/>
<dbReference type="NCBIfam" id="TIGR01179">
    <property type="entry name" value="galE"/>
    <property type="match status" value="1"/>
</dbReference>
<evidence type="ECO:0000313" key="6">
    <source>
        <dbReference type="EMBL" id="RGP61285.1"/>
    </source>
</evidence>
<proteinExistence type="predicted"/>
<keyword evidence="7" id="KW-1185">Reference proteome</keyword>
<evidence type="ECO:0000259" key="5">
    <source>
        <dbReference type="Pfam" id="PF01370"/>
    </source>
</evidence>
<protein>
    <submittedName>
        <fullName evidence="6">Udp-glucose 4-epimerase</fullName>
    </submittedName>
</protein>
<comment type="caution">
    <text evidence="6">The sequence shown here is derived from an EMBL/GenBank/DDBJ whole genome shotgun (WGS) entry which is preliminary data.</text>
</comment>
<keyword evidence="2" id="KW-0520">NAD</keyword>
<comment type="cofactor">
    <cofactor evidence="1">
        <name>NAD(+)</name>
        <dbReference type="ChEBI" id="CHEBI:57540"/>
    </cofactor>
</comment>
<reference evidence="6 7" key="1">
    <citation type="journal article" date="2018" name="PLoS Pathog.">
        <title>Evolution of structural diversity of trichothecenes, a family of toxins produced by plant pathogenic and entomopathogenic fungi.</title>
        <authorList>
            <person name="Proctor R.H."/>
            <person name="McCormick S.P."/>
            <person name="Kim H.S."/>
            <person name="Cardoza R.E."/>
            <person name="Stanley A.M."/>
            <person name="Lindo L."/>
            <person name="Kelly A."/>
            <person name="Brown D.W."/>
            <person name="Lee T."/>
            <person name="Vaughan M.M."/>
            <person name="Alexander N.J."/>
            <person name="Busman M."/>
            <person name="Gutierrez S."/>
        </authorList>
    </citation>
    <scope>NUCLEOTIDE SEQUENCE [LARGE SCALE GENOMIC DNA]</scope>
    <source>
        <strain evidence="6 7">NRRL 20695</strain>
    </source>
</reference>
<dbReference type="FunFam" id="3.40.50.720:FF:000418">
    <property type="entry name" value="UDP-glucose 4-epimerase 5"/>
    <property type="match status" value="1"/>
</dbReference>
<evidence type="ECO:0000313" key="7">
    <source>
        <dbReference type="Proteomes" id="UP000266234"/>
    </source>
</evidence>
<dbReference type="CDD" id="cd05247">
    <property type="entry name" value="UDP_G4E_1_SDR_e"/>
    <property type="match status" value="1"/>
</dbReference>
<sequence>MDSSVSTPGTATPVTDAGFAFTSRSQSCQSLISSVSRPSTPGTEQDVLFSEPPSPSAPASSPNDYVLVVGGLGYIGSHTTWELLKDGNNVVVIDNLSNAFVGVLDTLKDMTDKRFDASSRRPDLHFYEADFRDIVKIQEILTLYATPTGSNIKRVIHFAAYKSASESIEKPLKYYDNNVGGLIRFCSTLSDFGIKYLVFSSSATVYGSLADAGGRLVEESCVHSTTEWRDASGQERTTLSGCTGLTNPYGRSKWICEAILADLAVADPEWTVIALRYFNPIGCDDSGLLGEDPRVAPTNLMPVLLKVMLGEMDQLQVFGTDWDTRDGTAIRDFIHVSDLARGHLAALTVKEKQGFQTFNIGTGTGQTVYEVVDAIKAASGRDIPMVKVGRREGDVGICVADPKRAMTELGWKPQKTLLDSCRDLCRYLEAHGTDINGTKDALTREKQLV</sequence>
<name>A0A395RMH0_9HYPO</name>
<accession>A0A395RMH0</accession>
<dbReference type="EMBL" id="PXOG01000316">
    <property type="protein sequence ID" value="RGP61285.1"/>
    <property type="molecule type" value="Genomic_DNA"/>
</dbReference>
<dbReference type="STRING" id="694270.A0A395RMH0"/>
<evidence type="ECO:0000256" key="2">
    <source>
        <dbReference type="ARBA" id="ARBA00023027"/>
    </source>
</evidence>
<dbReference type="PANTHER" id="PTHR43725:SF3">
    <property type="entry name" value="UDP-GLUCOSE 4-EPIMERASE (EUROFUNG)"/>
    <property type="match status" value="1"/>
</dbReference>
<dbReference type="InterPro" id="IPR005886">
    <property type="entry name" value="UDP_G4E"/>
</dbReference>
<dbReference type="OrthoDB" id="9402762at2759"/>
<dbReference type="Gene3D" id="3.90.25.10">
    <property type="entry name" value="UDP-galactose 4-epimerase, domain 1"/>
    <property type="match status" value="1"/>
</dbReference>
<dbReference type="GO" id="GO:0005829">
    <property type="term" value="C:cytosol"/>
    <property type="evidence" value="ECO:0007669"/>
    <property type="project" value="TreeGrafter"/>
</dbReference>
<gene>
    <name evidence="6" type="ORF">FLONG3_10594</name>
</gene>
<feature type="region of interest" description="Disordered" evidence="4">
    <location>
        <begin position="32"/>
        <end position="61"/>
    </location>
</feature>
<dbReference type="PANTHER" id="PTHR43725">
    <property type="entry name" value="UDP-GLUCOSE 4-EPIMERASE"/>
    <property type="match status" value="1"/>
</dbReference>
<dbReference type="SUPFAM" id="SSF51735">
    <property type="entry name" value="NAD(P)-binding Rossmann-fold domains"/>
    <property type="match status" value="1"/>
</dbReference>
<dbReference type="InterPro" id="IPR036291">
    <property type="entry name" value="NAD(P)-bd_dom_sf"/>
</dbReference>